<keyword evidence="2" id="KW-1185">Reference proteome</keyword>
<evidence type="ECO:0000313" key="1">
    <source>
        <dbReference type="EMBL" id="KAL2612188.1"/>
    </source>
</evidence>
<protein>
    <submittedName>
        <fullName evidence="1">Uncharacterized protein</fullName>
    </submittedName>
</protein>
<gene>
    <name evidence="1" type="ORF">R1flu_023880</name>
</gene>
<evidence type="ECO:0000313" key="2">
    <source>
        <dbReference type="Proteomes" id="UP001605036"/>
    </source>
</evidence>
<accession>A0ABD1XTA2</accession>
<dbReference type="EMBL" id="JBHFFA010000007">
    <property type="protein sequence ID" value="KAL2612188.1"/>
    <property type="molecule type" value="Genomic_DNA"/>
</dbReference>
<comment type="caution">
    <text evidence="1">The sequence shown here is derived from an EMBL/GenBank/DDBJ whole genome shotgun (WGS) entry which is preliminary data.</text>
</comment>
<name>A0ABD1XTA2_9MARC</name>
<organism evidence="1 2">
    <name type="scientific">Riccia fluitans</name>
    <dbReference type="NCBI Taxonomy" id="41844"/>
    <lineage>
        <taxon>Eukaryota</taxon>
        <taxon>Viridiplantae</taxon>
        <taxon>Streptophyta</taxon>
        <taxon>Embryophyta</taxon>
        <taxon>Marchantiophyta</taxon>
        <taxon>Marchantiopsida</taxon>
        <taxon>Marchantiidae</taxon>
        <taxon>Marchantiales</taxon>
        <taxon>Ricciaceae</taxon>
        <taxon>Riccia</taxon>
    </lineage>
</organism>
<dbReference type="Proteomes" id="UP001605036">
    <property type="component" value="Unassembled WGS sequence"/>
</dbReference>
<proteinExistence type="predicted"/>
<dbReference type="AlphaFoldDB" id="A0ABD1XTA2"/>
<reference evidence="1 2" key="1">
    <citation type="submission" date="2024-09" db="EMBL/GenBank/DDBJ databases">
        <title>Chromosome-scale assembly of Riccia fluitans.</title>
        <authorList>
            <person name="Paukszto L."/>
            <person name="Sawicki J."/>
            <person name="Karawczyk K."/>
            <person name="Piernik-Szablinska J."/>
            <person name="Szczecinska M."/>
            <person name="Mazdziarz M."/>
        </authorList>
    </citation>
    <scope>NUCLEOTIDE SEQUENCE [LARGE SCALE GENOMIC DNA]</scope>
    <source>
        <strain evidence="1">Rf_01</strain>
        <tissue evidence="1">Aerial parts of the thallus</tissue>
    </source>
</reference>
<sequence length="66" mass="7829">MYPDCRNRLDSPPKSKIAAELLPQCQTLNKRYCVTPWLASPHVQTLFLHFFGRSPRVDYQRLRVRI</sequence>